<dbReference type="GO" id="GO:0010008">
    <property type="term" value="C:endosome membrane"/>
    <property type="evidence" value="ECO:0007669"/>
    <property type="project" value="TreeGrafter"/>
</dbReference>
<dbReference type="Proteomes" id="UP000582659">
    <property type="component" value="Unassembled WGS sequence"/>
</dbReference>
<proteinExistence type="predicted"/>
<dbReference type="Gene3D" id="3.40.50.1820">
    <property type="entry name" value="alpha/beta hydrolase"/>
    <property type="match status" value="1"/>
</dbReference>
<name>A0A7I8X5U5_BURXY</name>
<dbReference type="GO" id="GO:0005886">
    <property type="term" value="C:plasma membrane"/>
    <property type="evidence" value="ECO:0007669"/>
    <property type="project" value="TreeGrafter"/>
</dbReference>
<dbReference type="Proteomes" id="UP000659654">
    <property type="component" value="Unassembled WGS sequence"/>
</dbReference>
<dbReference type="Pfam" id="PF12146">
    <property type="entry name" value="Hydrolase_4"/>
    <property type="match status" value="1"/>
</dbReference>
<comment type="caution">
    <text evidence="2">The sequence shown here is derived from an EMBL/GenBank/DDBJ whole genome shotgun (WGS) entry which is preliminary data.</text>
</comment>
<organism evidence="2 3">
    <name type="scientific">Bursaphelenchus xylophilus</name>
    <name type="common">Pinewood nematode worm</name>
    <name type="synonym">Aphelenchoides xylophilus</name>
    <dbReference type="NCBI Taxonomy" id="6326"/>
    <lineage>
        <taxon>Eukaryota</taxon>
        <taxon>Metazoa</taxon>
        <taxon>Ecdysozoa</taxon>
        <taxon>Nematoda</taxon>
        <taxon>Chromadorea</taxon>
        <taxon>Rhabditida</taxon>
        <taxon>Tylenchina</taxon>
        <taxon>Tylenchomorpha</taxon>
        <taxon>Aphelenchoidea</taxon>
        <taxon>Aphelenchoididae</taxon>
        <taxon>Bursaphelenchus</taxon>
    </lineage>
</organism>
<reference evidence="2" key="1">
    <citation type="submission" date="2020-09" db="EMBL/GenBank/DDBJ databases">
        <authorList>
            <person name="Kikuchi T."/>
        </authorList>
    </citation>
    <scope>NUCLEOTIDE SEQUENCE</scope>
    <source>
        <strain evidence="2">Ka4C1</strain>
    </source>
</reference>
<evidence type="ECO:0000259" key="1">
    <source>
        <dbReference type="Pfam" id="PF12146"/>
    </source>
</evidence>
<dbReference type="GO" id="GO:0008474">
    <property type="term" value="F:palmitoyl-(protein) hydrolase activity"/>
    <property type="evidence" value="ECO:0007669"/>
    <property type="project" value="TreeGrafter"/>
</dbReference>
<dbReference type="PANTHER" id="PTHR12277:SF39">
    <property type="entry name" value="SERINE AMINOPEPTIDASE S33 DOMAIN-CONTAINING PROTEIN"/>
    <property type="match status" value="1"/>
</dbReference>
<dbReference type="InterPro" id="IPR022742">
    <property type="entry name" value="Hydrolase_4"/>
</dbReference>
<keyword evidence="3" id="KW-1185">Reference proteome</keyword>
<dbReference type="SUPFAM" id="SSF53474">
    <property type="entry name" value="alpha/beta-Hydrolases"/>
    <property type="match status" value="1"/>
</dbReference>
<evidence type="ECO:0000313" key="2">
    <source>
        <dbReference type="EMBL" id="CAD5231486.1"/>
    </source>
</evidence>
<dbReference type="SMR" id="A0A7I8X5U5"/>
<protein>
    <submittedName>
        <fullName evidence="2">(pine wood nematode) hypothetical protein</fullName>
    </submittedName>
</protein>
<feature type="domain" description="Serine aminopeptidase S33" evidence="1">
    <location>
        <begin position="262"/>
        <end position="342"/>
    </location>
</feature>
<evidence type="ECO:0000313" key="3">
    <source>
        <dbReference type="Proteomes" id="UP000659654"/>
    </source>
</evidence>
<dbReference type="OrthoDB" id="446723at2759"/>
<gene>
    <name evidence="2" type="ORF">BXYJ_LOCUS11582</name>
</gene>
<dbReference type="PANTHER" id="PTHR12277">
    <property type="entry name" value="ALPHA/BETA HYDROLASE DOMAIN-CONTAINING PROTEIN"/>
    <property type="match status" value="1"/>
</dbReference>
<dbReference type="InterPro" id="IPR029058">
    <property type="entry name" value="AB_hydrolase_fold"/>
</dbReference>
<dbReference type="AlphaFoldDB" id="A0A7I8X5U5"/>
<sequence length="543" mass="60451">MVVNQSMESSTGANVGEPSVYNLSTAVERSPDLIVEDTQDDITSSTCDPEKFHEVFGVYPANLEKEINAIETKKEEKTQPTWLKHADPKQAAFYQLIDVPAESRHEELNPNTWRHKLITMARGFSICFHLCYTLCPPIPSLITKKIAFFPPTSPFYFFRIKNDDGIYVKGNARDAFGKQDVTLELSPLEGEHTSVIEGVRAFSAVTSKNNYIACVRIKCTLKHRPLSLKKKVIIFCQPNSSDLGMFIWKRNTAGLTLAKLADRLGIDVVSFDYSGFGMSTGSASEANVYEDVKAVYEHVRKTDPDKKIFLMGLSLGTAACVHQGMLNPTALAGIILLAPFTSGVRVLMATPNRAKPYKLDSFRSYEKIKRITVPVFIAHGLLDDVIAYDHGVALLRQCQKPVPIQLPREADHTTVFTVSVSKKILNFVAREADNYSLYYDKEGVIKELEQELKKIADGIEHTKAFSVNPSNSQSAASLDDSEDISLLEEEIEKIESNEALSFPEGSNSTSLRVYNHADHVKSQARMPKDLVVTAIKSRFSLAE</sequence>
<dbReference type="EMBL" id="CAJFCV020000005">
    <property type="protein sequence ID" value="CAG9122694.1"/>
    <property type="molecule type" value="Genomic_DNA"/>
</dbReference>
<accession>A0A7I8X5U5</accession>
<dbReference type="EMBL" id="CAJFDI010000005">
    <property type="protein sequence ID" value="CAD5231486.1"/>
    <property type="molecule type" value="Genomic_DNA"/>
</dbReference>